<name>A0A563DGM0_9FLAO</name>
<evidence type="ECO:0000256" key="7">
    <source>
        <dbReference type="ARBA" id="ARBA00023211"/>
    </source>
</evidence>
<dbReference type="GO" id="GO:0003909">
    <property type="term" value="F:DNA ligase activity"/>
    <property type="evidence" value="ECO:0007669"/>
    <property type="project" value="TreeGrafter"/>
</dbReference>
<proteinExistence type="predicted"/>
<comment type="cofactor">
    <cofactor evidence="11">
        <name>Mn(2+)</name>
        <dbReference type="ChEBI" id="CHEBI:29035"/>
    </cofactor>
    <text evidence="11">Binds 2 manganese ions per subunit.</text>
</comment>
<gene>
    <name evidence="12" type="ORF">ETU09_03820</name>
</gene>
<evidence type="ECO:0000313" key="12">
    <source>
        <dbReference type="EMBL" id="TWP28974.1"/>
    </source>
</evidence>
<dbReference type="PANTHER" id="PTHR43749:SF2">
    <property type="entry name" value="RNA-SPLICING LIGASE RTCB"/>
    <property type="match status" value="1"/>
</dbReference>
<keyword evidence="13" id="KW-1185">Reference proteome</keyword>
<feature type="active site" description="GMP-histidine intermediate" evidence="9">
    <location>
        <position position="392"/>
    </location>
</feature>
<dbReference type="OrthoDB" id="9802323at2"/>
<evidence type="ECO:0000313" key="13">
    <source>
        <dbReference type="Proteomes" id="UP000319499"/>
    </source>
</evidence>
<dbReference type="EMBL" id="SELH01000016">
    <property type="protein sequence ID" value="TWP28974.1"/>
    <property type="molecule type" value="Genomic_DNA"/>
</dbReference>
<dbReference type="GO" id="GO:0030145">
    <property type="term" value="F:manganese ion binding"/>
    <property type="evidence" value="ECO:0007669"/>
    <property type="project" value="TreeGrafter"/>
</dbReference>
<dbReference type="Gene3D" id="3.90.1860.10">
    <property type="entry name" value="tRNA-splicing ligase RtcB"/>
    <property type="match status" value="1"/>
</dbReference>
<feature type="binding site" evidence="10">
    <location>
        <begin position="392"/>
        <end position="395"/>
    </location>
    <ligand>
        <name>GMP</name>
        <dbReference type="ChEBI" id="CHEBI:58115"/>
    </ligand>
</feature>
<dbReference type="SUPFAM" id="SSF103365">
    <property type="entry name" value="Hypothetical protein PH1602"/>
    <property type="match status" value="1"/>
</dbReference>
<dbReference type="InterPro" id="IPR052915">
    <property type="entry name" value="RtcB-like"/>
</dbReference>
<keyword evidence="3 11" id="KW-0479">Metal-binding</keyword>
<dbReference type="Proteomes" id="UP000319499">
    <property type="component" value="Unassembled WGS sequence"/>
</dbReference>
<keyword evidence="2" id="KW-0436">Ligase</keyword>
<accession>A0A563DGM0</accession>
<feature type="binding site" evidence="11">
    <location>
        <position position="336"/>
    </location>
    <ligand>
        <name>Mn(2+)</name>
        <dbReference type="ChEBI" id="CHEBI:29035"/>
        <label>2</label>
    </ligand>
</feature>
<evidence type="ECO:0000256" key="2">
    <source>
        <dbReference type="ARBA" id="ARBA00022598"/>
    </source>
</evidence>
<evidence type="ECO:0000256" key="9">
    <source>
        <dbReference type="PIRSR" id="PIRSR601233-1"/>
    </source>
</evidence>
<sequence length="465" mass="51812">MGKIKLKGKDLLKLGYPNNKIVNIAIEVMQKNFEKKNKAYVLSILKDIQNQPEEYKNHLMLGQIAKEFLNLTKVEKRKLESQRAPFKIFGIEQIAEEAIQQLYTSLKLPVSIRGALMPDAHVGYGLPIGGVLATENAVIPYGVGVDIGCRMCLSILDVPISYLEGSKDKYLNALLEHTKFGMYETHQSHIEHSIFEEEAFQMIPLLRRLKAKAIKQMGTSGGGNHFVEFGEVEILEEHSMNQLPKGKYLGILSHSGSRGLGAEIAQTYTRIAIEQCPLPKEAQQLAWLDLDSHLGIEYWTAMNLAGEYAAACHTDIHRRLMKITGGRLLARVENHHNFAWKEIHEGKEVIVHRKGATPAADGQIGFIPGSMTSKGFIVRGKGNAEALRSASHGAGRLLSRHKAKNVITNSEISKELKKHHVEIIGGSKEEAPMAYKNINEVMSSQSDLVDILGTFKPRLVRMDKK</sequence>
<dbReference type="GO" id="GO:0006396">
    <property type="term" value="P:RNA processing"/>
    <property type="evidence" value="ECO:0007669"/>
    <property type="project" value="InterPro"/>
</dbReference>
<evidence type="ECO:0000256" key="1">
    <source>
        <dbReference type="ARBA" id="ARBA00012726"/>
    </source>
</evidence>
<feature type="binding site" evidence="10">
    <location>
        <begin position="368"/>
        <end position="371"/>
    </location>
    <ligand>
        <name>GMP</name>
        <dbReference type="ChEBI" id="CHEBI:58115"/>
    </ligand>
</feature>
<feature type="binding site" evidence="11">
    <location>
        <position position="225"/>
    </location>
    <ligand>
        <name>Mn(2+)</name>
        <dbReference type="ChEBI" id="CHEBI:29035"/>
        <label>1</label>
    </ligand>
</feature>
<keyword evidence="5" id="KW-0692">RNA repair</keyword>
<organism evidence="12 13">
    <name type="scientific">Apibacter muscae</name>
    <dbReference type="NCBI Taxonomy" id="2509004"/>
    <lineage>
        <taxon>Bacteria</taxon>
        <taxon>Pseudomonadati</taxon>
        <taxon>Bacteroidota</taxon>
        <taxon>Flavobacteriia</taxon>
        <taxon>Flavobacteriales</taxon>
        <taxon>Weeksellaceae</taxon>
        <taxon>Apibacter</taxon>
    </lineage>
</organism>
<dbReference type="GO" id="GO:0170057">
    <property type="term" value="F:RNA ligase (GTP) activity"/>
    <property type="evidence" value="ECO:0007669"/>
    <property type="project" value="UniProtKB-EC"/>
</dbReference>
<dbReference type="PANTHER" id="PTHR43749">
    <property type="entry name" value="RNA-SPLICING LIGASE RTCB"/>
    <property type="match status" value="1"/>
</dbReference>
<dbReference type="EC" id="6.5.1.8" evidence="1"/>
<dbReference type="GO" id="GO:0042245">
    <property type="term" value="P:RNA repair"/>
    <property type="evidence" value="ECO:0007669"/>
    <property type="project" value="UniProtKB-KW"/>
</dbReference>
<protein>
    <recommendedName>
        <fullName evidence="1">3'-phosphate/5'-hydroxy nucleic acid ligase</fullName>
        <ecNumber evidence="1">6.5.1.8</ecNumber>
    </recommendedName>
</protein>
<dbReference type="AlphaFoldDB" id="A0A563DGM0"/>
<comment type="caution">
    <text evidence="12">The sequence shown here is derived from an EMBL/GenBank/DDBJ whole genome shotgun (WGS) entry which is preliminary data.</text>
</comment>
<feature type="binding site" evidence="11">
    <location>
        <position position="146"/>
    </location>
    <ligand>
        <name>Mn(2+)</name>
        <dbReference type="ChEBI" id="CHEBI:29035"/>
        <label>1</label>
    </ligand>
</feature>
<evidence type="ECO:0000256" key="11">
    <source>
        <dbReference type="PIRSR" id="PIRSR601233-3"/>
    </source>
</evidence>
<evidence type="ECO:0000256" key="4">
    <source>
        <dbReference type="ARBA" id="ARBA00022741"/>
    </source>
</evidence>
<feature type="binding site" evidence="11">
    <location>
        <position position="254"/>
    </location>
    <ligand>
        <name>Mn(2+)</name>
        <dbReference type="ChEBI" id="CHEBI:29035"/>
        <label>2</label>
    </ligand>
</feature>
<dbReference type="Pfam" id="PF01139">
    <property type="entry name" value="RtcB"/>
    <property type="match status" value="2"/>
</dbReference>
<keyword evidence="7 11" id="KW-0464">Manganese</keyword>
<dbReference type="RefSeq" id="WP_146292016.1">
    <property type="nucleotide sequence ID" value="NZ_SELH01000016.1"/>
</dbReference>
<comment type="catalytic activity">
    <reaction evidence="8">
        <text>a 3'-end 3'-phospho-ribonucleotide-RNA + a 5'-end dephospho-ribonucleoside-RNA + GTP = a ribonucleotidyl-ribonucleotide-RNA + GMP + diphosphate</text>
        <dbReference type="Rhea" id="RHEA:68076"/>
        <dbReference type="Rhea" id="RHEA-COMP:10463"/>
        <dbReference type="Rhea" id="RHEA-COMP:13936"/>
        <dbReference type="Rhea" id="RHEA-COMP:17355"/>
        <dbReference type="ChEBI" id="CHEBI:33019"/>
        <dbReference type="ChEBI" id="CHEBI:37565"/>
        <dbReference type="ChEBI" id="CHEBI:58115"/>
        <dbReference type="ChEBI" id="CHEBI:83062"/>
        <dbReference type="ChEBI" id="CHEBI:138284"/>
        <dbReference type="ChEBI" id="CHEBI:173118"/>
        <dbReference type="EC" id="6.5.1.8"/>
    </reaction>
</comment>
<feature type="binding site" evidence="10">
    <location>
        <begin position="224"/>
        <end position="228"/>
    </location>
    <ligand>
        <name>GMP</name>
        <dbReference type="ChEBI" id="CHEBI:58115"/>
    </ligand>
</feature>
<evidence type="ECO:0000256" key="3">
    <source>
        <dbReference type="ARBA" id="ARBA00022723"/>
    </source>
</evidence>
<dbReference type="GO" id="GO:0006281">
    <property type="term" value="P:DNA repair"/>
    <property type="evidence" value="ECO:0007669"/>
    <property type="project" value="TreeGrafter"/>
</dbReference>
<evidence type="ECO:0000256" key="6">
    <source>
        <dbReference type="ARBA" id="ARBA00023134"/>
    </source>
</evidence>
<keyword evidence="4 10" id="KW-0547">Nucleotide-binding</keyword>
<dbReference type="InterPro" id="IPR036025">
    <property type="entry name" value="RtcB-like_sf"/>
</dbReference>
<feature type="binding site" evidence="10">
    <location>
        <begin position="336"/>
        <end position="337"/>
    </location>
    <ligand>
        <name>GMP</name>
        <dbReference type="ChEBI" id="CHEBI:58115"/>
    </ligand>
</feature>
<reference evidence="12 13" key="1">
    <citation type="submission" date="2019-02" db="EMBL/GenBank/DDBJ databases">
        <title>Apibacter muscae sp. nov.: a novel member of the house fly microbiota.</title>
        <authorList>
            <person name="Park R."/>
        </authorList>
    </citation>
    <scope>NUCLEOTIDE SEQUENCE [LARGE SCALE GENOMIC DNA]</scope>
    <source>
        <strain evidence="12 13">AL1</strain>
    </source>
</reference>
<evidence type="ECO:0000256" key="8">
    <source>
        <dbReference type="ARBA" id="ARBA00047746"/>
    </source>
</evidence>
<evidence type="ECO:0000256" key="5">
    <source>
        <dbReference type="ARBA" id="ARBA00022800"/>
    </source>
</evidence>
<dbReference type="InterPro" id="IPR001233">
    <property type="entry name" value="RtcB"/>
</dbReference>
<keyword evidence="6 10" id="KW-0342">GTP-binding</keyword>
<evidence type="ECO:0000256" key="10">
    <source>
        <dbReference type="PIRSR" id="PIRSR601233-2"/>
    </source>
</evidence>
<dbReference type="GO" id="GO:0005525">
    <property type="term" value="F:GTP binding"/>
    <property type="evidence" value="ECO:0007669"/>
    <property type="project" value="UniProtKB-KW"/>
</dbReference>